<feature type="active site" description="Proton acceptor" evidence="7">
    <location>
        <position position="23"/>
    </location>
</feature>
<feature type="site" description="Stabilizes the basic form of H active site to accept a proton" evidence="7">
    <location>
        <position position="96"/>
    </location>
</feature>
<keyword evidence="2 7" id="KW-0820">tRNA-binding</keyword>
<reference evidence="10" key="1">
    <citation type="submission" date="2017-02" db="EMBL/GenBank/DDBJ databases">
        <title>Draft Genome Sequence of the Salt Water Bacterium Oceanospirillum linum ATCC 11336.</title>
        <authorList>
            <person name="Trachtenberg A.M."/>
            <person name="Carney J.G."/>
            <person name="Linnane J.D."/>
            <person name="Rheaume B.A."/>
            <person name="Pitts N.L."/>
            <person name="Mykles D.L."/>
            <person name="Maclea K.S."/>
        </authorList>
    </citation>
    <scope>NUCLEOTIDE SEQUENCE [LARGE SCALE GENOMIC DNA]</scope>
    <source>
        <strain evidence="10">ATCC 11336</strain>
    </source>
</reference>
<evidence type="ECO:0000256" key="4">
    <source>
        <dbReference type="ARBA" id="ARBA00022884"/>
    </source>
</evidence>
<dbReference type="PROSITE" id="PS01196">
    <property type="entry name" value="PEPT_TRNA_HYDROL_2"/>
    <property type="match status" value="1"/>
</dbReference>
<dbReference type="InterPro" id="IPR001328">
    <property type="entry name" value="Pept_tRNA_hydro"/>
</dbReference>
<dbReference type="GO" id="GO:0006515">
    <property type="term" value="P:protein quality control for misfolded or incompletely synthesized proteins"/>
    <property type="evidence" value="ECO:0007669"/>
    <property type="project" value="UniProtKB-UniRule"/>
</dbReference>
<dbReference type="PROSITE" id="PS01195">
    <property type="entry name" value="PEPT_TRNA_HYDROL_1"/>
    <property type="match status" value="1"/>
</dbReference>
<evidence type="ECO:0000256" key="2">
    <source>
        <dbReference type="ARBA" id="ARBA00022555"/>
    </source>
</evidence>
<evidence type="ECO:0000256" key="5">
    <source>
        <dbReference type="ARBA" id="ARBA00038063"/>
    </source>
</evidence>
<dbReference type="Gene3D" id="3.40.50.1470">
    <property type="entry name" value="Peptidyl-tRNA hydrolase"/>
    <property type="match status" value="1"/>
</dbReference>
<organism evidence="10 11">
    <name type="scientific">Oceanospirillum linum</name>
    <dbReference type="NCBI Taxonomy" id="966"/>
    <lineage>
        <taxon>Bacteria</taxon>
        <taxon>Pseudomonadati</taxon>
        <taxon>Pseudomonadota</taxon>
        <taxon>Gammaproteobacteria</taxon>
        <taxon>Oceanospirillales</taxon>
        <taxon>Oceanospirillaceae</taxon>
        <taxon>Oceanospirillum</taxon>
    </lineage>
</organism>
<evidence type="ECO:0000313" key="10">
    <source>
        <dbReference type="EMBL" id="OOV86446.1"/>
    </source>
</evidence>
<evidence type="ECO:0000256" key="6">
    <source>
        <dbReference type="ARBA" id="ARBA00050038"/>
    </source>
</evidence>
<dbReference type="InterPro" id="IPR018171">
    <property type="entry name" value="Pept_tRNA_hydro_CS"/>
</dbReference>
<evidence type="ECO:0000313" key="11">
    <source>
        <dbReference type="Proteomes" id="UP000190064"/>
    </source>
</evidence>
<keyword evidence="7" id="KW-0963">Cytoplasm</keyword>
<evidence type="ECO:0000256" key="3">
    <source>
        <dbReference type="ARBA" id="ARBA00022801"/>
    </source>
</evidence>
<dbReference type="GO" id="GO:0005737">
    <property type="term" value="C:cytoplasm"/>
    <property type="evidence" value="ECO:0007669"/>
    <property type="project" value="UniProtKB-SubCell"/>
</dbReference>
<evidence type="ECO:0000256" key="7">
    <source>
        <dbReference type="HAMAP-Rule" id="MF_00083"/>
    </source>
</evidence>
<dbReference type="GO" id="GO:0072344">
    <property type="term" value="P:rescue of stalled ribosome"/>
    <property type="evidence" value="ECO:0007669"/>
    <property type="project" value="UniProtKB-UniRule"/>
</dbReference>
<accession>A0A1T1H9K0</accession>
<comment type="catalytic activity">
    <reaction evidence="7 8">
        <text>an N-acyl-L-alpha-aminoacyl-tRNA + H2O = an N-acyl-L-amino acid + a tRNA + H(+)</text>
        <dbReference type="Rhea" id="RHEA:54448"/>
        <dbReference type="Rhea" id="RHEA-COMP:10123"/>
        <dbReference type="Rhea" id="RHEA-COMP:13883"/>
        <dbReference type="ChEBI" id="CHEBI:15377"/>
        <dbReference type="ChEBI" id="CHEBI:15378"/>
        <dbReference type="ChEBI" id="CHEBI:59874"/>
        <dbReference type="ChEBI" id="CHEBI:78442"/>
        <dbReference type="ChEBI" id="CHEBI:138191"/>
        <dbReference type="EC" id="3.1.1.29"/>
    </reaction>
</comment>
<comment type="subcellular location">
    <subcellularLocation>
        <location evidence="7">Cytoplasm</location>
    </subcellularLocation>
</comment>
<keyword evidence="11" id="KW-1185">Reference proteome</keyword>
<dbReference type="GO" id="GO:0000049">
    <property type="term" value="F:tRNA binding"/>
    <property type="evidence" value="ECO:0007669"/>
    <property type="project" value="UniProtKB-UniRule"/>
</dbReference>
<dbReference type="Pfam" id="PF01195">
    <property type="entry name" value="Pept_tRNA_hydro"/>
    <property type="match status" value="1"/>
</dbReference>
<comment type="subunit">
    <text evidence="7">Monomer.</text>
</comment>
<dbReference type="STRING" id="966.BTA35_0213125"/>
<dbReference type="RefSeq" id="WP_078320262.1">
    <property type="nucleotide sequence ID" value="NZ_FXTS01000007.1"/>
</dbReference>
<keyword evidence="3 7" id="KW-0378">Hydrolase</keyword>
<dbReference type="EC" id="3.1.1.29" evidence="1 7"/>
<dbReference type="HAMAP" id="MF_00083">
    <property type="entry name" value="Pept_tRNA_hydro_bact"/>
    <property type="match status" value="1"/>
</dbReference>
<feature type="binding site" evidence="7">
    <location>
        <position position="69"/>
    </location>
    <ligand>
        <name>tRNA</name>
        <dbReference type="ChEBI" id="CHEBI:17843"/>
    </ligand>
</feature>
<comment type="function">
    <text evidence="7">Hydrolyzes ribosome-free peptidyl-tRNAs (with 1 or more amino acids incorporated), which drop off the ribosome during protein synthesis, or as a result of ribosome stalling.</text>
</comment>
<feature type="binding site" evidence="7">
    <location>
        <position position="71"/>
    </location>
    <ligand>
        <name>tRNA</name>
        <dbReference type="ChEBI" id="CHEBI:17843"/>
    </ligand>
</feature>
<evidence type="ECO:0000256" key="9">
    <source>
        <dbReference type="RuleBase" id="RU004320"/>
    </source>
</evidence>
<keyword evidence="4 7" id="KW-0694">RNA-binding</keyword>
<evidence type="ECO:0000256" key="1">
    <source>
        <dbReference type="ARBA" id="ARBA00013260"/>
    </source>
</evidence>
<dbReference type="PANTHER" id="PTHR17224:SF1">
    <property type="entry name" value="PEPTIDYL-TRNA HYDROLASE"/>
    <property type="match status" value="1"/>
</dbReference>
<feature type="binding site" evidence="7">
    <location>
        <position position="117"/>
    </location>
    <ligand>
        <name>tRNA</name>
        <dbReference type="ChEBI" id="CHEBI:17843"/>
    </ligand>
</feature>
<gene>
    <name evidence="7" type="primary">pth</name>
    <name evidence="10" type="ORF">BTA35_0213125</name>
</gene>
<dbReference type="CDD" id="cd00462">
    <property type="entry name" value="PTH"/>
    <property type="match status" value="1"/>
</dbReference>
<comment type="function">
    <text evidence="7">Catalyzes the release of premature peptidyl moieties from peptidyl-tRNA molecules trapped in stalled 50S ribosomal subunits, and thus maintains levels of free tRNAs and 50S ribosomes.</text>
</comment>
<comment type="caution">
    <text evidence="10">The sequence shown here is derived from an EMBL/GenBank/DDBJ whole genome shotgun (WGS) entry which is preliminary data.</text>
</comment>
<dbReference type="PANTHER" id="PTHR17224">
    <property type="entry name" value="PEPTIDYL-TRNA HYDROLASE"/>
    <property type="match status" value="1"/>
</dbReference>
<dbReference type="InterPro" id="IPR036416">
    <property type="entry name" value="Pept_tRNA_hydro_sf"/>
</dbReference>
<protein>
    <recommendedName>
        <fullName evidence="6 7">Peptidyl-tRNA hydrolase</fullName>
        <shortName evidence="7">Pth</shortName>
        <ecNumber evidence="1 7">3.1.1.29</ecNumber>
    </recommendedName>
</protein>
<dbReference type="GO" id="GO:0004045">
    <property type="term" value="F:peptidyl-tRNA hydrolase activity"/>
    <property type="evidence" value="ECO:0007669"/>
    <property type="project" value="UniProtKB-UniRule"/>
</dbReference>
<evidence type="ECO:0000256" key="8">
    <source>
        <dbReference type="RuleBase" id="RU000673"/>
    </source>
</evidence>
<dbReference type="SUPFAM" id="SSF53178">
    <property type="entry name" value="Peptidyl-tRNA hydrolase-like"/>
    <property type="match status" value="1"/>
</dbReference>
<dbReference type="AlphaFoldDB" id="A0A1T1H9K0"/>
<proteinExistence type="inferred from homology"/>
<sequence>MSEGIKLIVGLGNPGAEYEQTRHNAGAWFVEALAKHCGVSLRPEKKYHGLYAKARFEGSDLHLLIPTTFMNRSGQSLIAVAGFFKIPPEAILVAHDELDIPPGTARFKQGGGHGGHNGLRDIISKLGNEKGFNRLRLGIGHPGSSDKVTGYVLGRAPKPEQQALDDCIDEAIRALPDAVAGQWAAAMNRLHSFKSA</sequence>
<dbReference type="NCBIfam" id="TIGR00447">
    <property type="entry name" value="pth"/>
    <property type="match status" value="1"/>
</dbReference>
<dbReference type="EMBL" id="MTSD02000006">
    <property type="protein sequence ID" value="OOV86446.1"/>
    <property type="molecule type" value="Genomic_DNA"/>
</dbReference>
<name>A0A1T1H9K0_OCELI</name>
<feature type="binding site" evidence="7">
    <location>
        <position position="18"/>
    </location>
    <ligand>
        <name>tRNA</name>
        <dbReference type="ChEBI" id="CHEBI:17843"/>
    </ligand>
</feature>
<feature type="site" description="Discriminates between blocked and unblocked aminoacyl-tRNA" evidence="7">
    <location>
        <position position="13"/>
    </location>
</feature>
<comment type="similarity">
    <text evidence="5 7 9">Belongs to the PTH family.</text>
</comment>
<dbReference type="Proteomes" id="UP000190064">
    <property type="component" value="Unassembled WGS sequence"/>
</dbReference>
<dbReference type="FunFam" id="3.40.50.1470:FF:000001">
    <property type="entry name" value="Peptidyl-tRNA hydrolase"/>
    <property type="match status" value="1"/>
</dbReference>